<proteinExistence type="inferred from homology"/>
<dbReference type="InterPro" id="IPR006015">
    <property type="entry name" value="Universal_stress_UspA"/>
</dbReference>
<evidence type="ECO:0000256" key="1">
    <source>
        <dbReference type="ARBA" id="ARBA00008791"/>
    </source>
</evidence>
<dbReference type="PANTHER" id="PTHR46268">
    <property type="entry name" value="STRESS RESPONSE PROTEIN NHAX"/>
    <property type="match status" value="1"/>
</dbReference>
<gene>
    <name evidence="3" type="ORF">KLA_13534</name>
</gene>
<dbReference type="Gene3D" id="3.40.50.12370">
    <property type="match status" value="1"/>
</dbReference>
<dbReference type="Pfam" id="PF00582">
    <property type="entry name" value="Usp"/>
    <property type="match status" value="1"/>
</dbReference>
<dbReference type="SUPFAM" id="SSF52402">
    <property type="entry name" value="Adenine nucleotide alpha hydrolases-like"/>
    <property type="match status" value="2"/>
</dbReference>
<comment type="similarity">
    <text evidence="1">Belongs to the universal stress protein A family.</text>
</comment>
<dbReference type="InterPro" id="IPR006016">
    <property type="entry name" value="UspA"/>
</dbReference>
<comment type="caution">
    <text evidence="3">The sequence shown here is derived from an EMBL/GenBank/DDBJ whole genome shotgun (WGS) entry which is preliminary data.</text>
</comment>
<feature type="domain" description="UspA" evidence="2">
    <location>
        <begin position="2"/>
        <end position="147"/>
    </location>
</feature>
<dbReference type="EMBL" id="ARZX01000019">
    <property type="protein sequence ID" value="EWH12640.1"/>
    <property type="molecule type" value="Genomic_DNA"/>
</dbReference>
<protein>
    <submittedName>
        <fullName evidence="3">UspA domain-containing protein</fullName>
    </submittedName>
</protein>
<accession>A0ABN0RLD0</accession>
<name>A0ABN0RLD0_9FLAO</name>
<reference evidence="3 4" key="1">
    <citation type="journal article" date="2014" name="Genome Announc.">
        <title>Draft Genome Sequence of the Carrageenan-Degrading Bacterium Cellulophaga sp. Strain KL-A, Isolated from Decaying Marine Algae.</title>
        <authorList>
            <person name="Shan D."/>
            <person name="Ying J."/>
            <person name="Li X."/>
            <person name="Gao Z."/>
            <person name="Wei G."/>
            <person name="Shao Z."/>
        </authorList>
    </citation>
    <scope>NUCLEOTIDE SEQUENCE [LARGE SCALE GENOMIC DNA]</scope>
    <source>
        <strain evidence="3 4">KL-A</strain>
    </source>
</reference>
<dbReference type="PRINTS" id="PR01438">
    <property type="entry name" value="UNVRSLSTRESS"/>
</dbReference>
<dbReference type="Proteomes" id="UP000019275">
    <property type="component" value="Unassembled WGS sequence"/>
</dbReference>
<keyword evidence="4" id="KW-1185">Reference proteome</keyword>
<dbReference type="CDD" id="cd00293">
    <property type="entry name" value="USP-like"/>
    <property type="match status" value="1"/>
</dbReference>
<evidence type="ECO:0000313" key="4">
    <source>
        <dbReference type="Proteomes" id="UP000019275"/>
    </source>
</evidence>
<evidence type="ECO:0000313" key="3">
    <source>
        <dbReference type="EMBL" id="EWH12640.1"/>
    </source>
</evidence>
<dbReference type="PANTHER" id="PTHR46268:SF6">
    <property type="entry name" value="UNIVERSAL STRESS PROTEIN UP12"/>
    <property type="match status" value="1"/>
</dbReference>
<evidence type="ECO:0000259" key="2">
    <source>
        <dbReference type="Pfam" id="PF00582"/>
    </source>
</evidence>
<sequence>MKKKILLPTDFSKNSTNAIHYAIQLYKEEQCEFFILHSCYVPGYAKSNLISVDNVDQTLTAAKEAAEKKIEELKNQPPFTVTNTNHTFKYLVEIGDLTDNLKNTIKNNTIALVVMGTRGETDSKHLILGSNAVVTMEKVRGCPVLAIPGHITYKAPSEIVFPTSFKTTYTKAELAVLVEIASITKAPIRVLYIQKNLDFSSKQLENKALLNTLLEPTTYTHHKLYNQNLHNGVRSFVQSRDSGMIAFVNKKHSFFGSIFSNPMVKDLGNNTNVPILALHNLEH</sequence>
<dbReference type="RefSeq" id="WP_034646384.1">
    <property type="nucleotide sequence ID" value="NZ_ARZX01000019.1"/>
</dbReference>
<organism evidence="3 4">
    <name type="scientific">Cellulophaga geojensis KL-A</name>
    <dbReference type="NCBI Taxonomy" id="1328323"/>
    <lineage>
        <taxon>Bacteria</taxon>
        <taxon>Pseudomonadati</taxon>
        <taxon>Bacteroidota</taxon>
        <taxon>Flavobacteriia</taxon>
        <taxon>Flavobacteriales</taxon>
        <taxon>Flavobacteriaceae</taxon>
        <taxon>Cellulophaga</taxon>
    </lineage>
</organism>